<dbReference type="Gene3D" id="1.25.40.10">
    <property type="entry name" value="Tetratricopeptide repeat domain"/>
    <property type="match status" value="1"/>
</dbReference>
<evidence type="ECO:0000313" key="22">
    <source>
        <dbReference type="WBParaSite" id="TMUE_3000013611.1"/>
    </source>
</evidence>
<dbReference type="WBParaSite" id="TMUE_3000013611.1">
    <property type="protein sequence ID" value="TMUE_3000013611.1"/>
    <property type="gene ID" value="WBGene00288868"/>
</dbReference>
<feature type="repeat" description="TPR" evidence="19">
    <location>
        <begin position="83"/>
        <end position="116"/>
    </location>
</feature>
<feature type="site" description="Important for autoinhibition of adenylyltransferase activity" evidence="17">
    <location>
        <position position="212"/>
    </location>
</feature>
<evidence type="ECO:0000256" key="3">
    <source>
        <dbReference type="ARBA" id="ARBA00022679"/>
    </source>
</evidence>
<evidence type="ECO:0000256" key="13">
    <source>
        <dbReference type="ARBA" id="ARBA00047939"/>
    </source>
</evidence>
<dbReference type="GO" id="GO:0016020">
    <property type="term" value="C:membrane"/>
    <property type="evidence" value="ECO:0007669"/>
    <property type="project" value="UniProtKB-SubCell"/>
</dbReference>
<keyword evidence="4" id="KW-0812">Transmembrane</keyword>
<dbReference type="Gene3D" id="1.10.3290.10">
    <property type="entry name" value="Fido-like domain"/>
    <property type="match status" value="1"/>
</dbReference>
<dbReference type="PROSITE" id="PS51459">
    <property type="entry name" value="FIDO"/>
    <property type="match status" value="1"/>
</dbReference>
<evidence type="ECO:0000256" key="6">
    <source>
        <dbReference type="ARBA" id="ARBA00022737"/>
    </source>
</evidence>
<comment type="catalytic activity">
    <reaction evidence="13">
        <text>L-threonyl-[protein] + ATP = 3-O-(5'-adenylyl)-L-threonyl-[protein] + diphosphate</text>
        <dbReference type="Rhea" id="RHEA:54292"/>
        <dbReference type="Rhea" id="RHEA-COMP:11060"/>
        <dbReference type="Rhea" id="RHEA-COMP:13847"/>
        <dbReference type="ChEBI" id="CHEBI:30013"/>
        <dbReference type="ChEBI" id="CHEBI:30616"/>
        <dbReference type="ChEBI" id="CHEBI:33019"/>
        <dbReference type="ChEBI" id="CHEBI:138113"/>
        <dbReference type="EC" id="2.7.7.108"/>
    </reaction>
</comment>
<evidence type="ECO:0000256" key="16">
    <source>
        <dbReference type="PIRSR" id="PIRSR640198-1"/>
    </source>
</evidence>
<dbReference type="PANTHER" id="PTHR13504">
    <property type="entry name" value="FIDO DOMAIN-CONTAINING PROTEIN DDB_G0283145"/>
    <property type="match status" value="1"/>
</dbReference>
<evidence type="ECO:0000256" key="7">
    <source>
        <dbReference type="ARBA" id="ARBA00022741"/>
    </source>
</evidence>
<proteinExistence type="inferred from homology"/>
<keyword evidence="8 19" id="KW-0802">TPR repeat</keyword>
<keyword evidence="10" id="KW-1133">Transmembrane helix</keyword>
<dbReference type="InterPro" id="IPR003812">
    <property type="entry name" value="Fido"/>
</dbReference>
<dbReference type="SUPFAM" id="SSF48452">
    <property type="entry name" value="TPR-like"/>
    <property type="match status" value="1"/>
</dbReference>
<evidence type="ECO:0000256" key="8">
    <source>
        <dbReference type="ARBA" id="ARBA00022803"/>
    </source>
</evidence>
<dbReference type="GO" id="GO:0070733">
    <property type="term" value="F:AMPylase activity"/>
    <property type="evidence" value="ECO:0007669"/>
    <property type="project" value="UniProtKB-EC"/>
</dbReference>
<feature type="glycosylation site" description="N-linked (GlcNAc...) asparagine" evidence="18">
    <location>
        <position position="253"/>
    </location>
</feature>
<dbReference type="Pfam" id="PF02661">
    <property type="entry name" value="Fic"/>
    <property type="match status" value="1"/>
</dbReference>
<accession>A0A5S6R1T5</accession>
<organism evidence="21 22">
    <name type="scientific">Trichuris muris</name>
    <name type="common">Mouse whipworm</name>
    <dbReference type="NCBI Taxonomy" id="70415"/>
    <lineage>
        <taxon>Eukaryota</taxon>
        <taxon>Metazoa</taxon>
        <taxon>Ecdysozoa</taxon>
        <taxon>Nematoda</taxon>
        <taxon>Enoplea</taxon>
        <taxon>Dorylaimia</taxon>
        <taxon>Trichinellida</taxon>
        <taxon>Trichuridae</taxon>
        <taxon>Trichuris</taxon>
    </lineage>
</organism>
<dbReference type="GO" id="GO:0005524">
    <property type="term" value="F:ATP binding"/>
    <property type="evidence" value="ECO:0007669"/>
    <property type="project" value="UniProtKB-KW"/>
</dbReference>
<evidence type="ECO:0000259" key="20">
    <source>
        <dbReference type="PROSITE" id="PS51459"/>
    </source>
</evidence>
<protein>
    <recommendedName>
        <fullName evidence="12">protein adenylyltransferase</fullName>
        <ecNumber evidence="12">2.7.7.108</ecNumber>
    </recommendedName>
</protein>
<dbReference type="AlphaFoldDB" id="A0A5S6R1T5"/>
<evidence type="ECO:0000256" key="15">
    <source>
        <dbReference type="ARBA" id="ARBA00049297"/>
    </source>
</evidence>
<name>A0A5S6R1T5_TRIMR</name>
<dbReference type="SUPFAM" id="SSF140931">
    <property type="entry name" value="Fic-like"/>
    <property type="match status" value="1"/>
</dbReference>
<dbReference type="STRING" id="70415.A0A5S6R1T5"/>
<keyword evidence="11" id="KW-0472">Membrane</keyword>
<dbReference type="PANTHER" id="PTHR13504:SF34">
    <property type="entry name" value="PROTEIN ADENYLYLTRANSFERASE FICD"/>
    <property type="match status" value="1"/>
</dbReference>
<dbReference type="InterPro" id="IPR011990">
    <property type="entry name" value="TPR-like_helical_dom_sf"/>
</dbReference>
<dbReference type="EC" id="2.7.7.108" evidence="12"/>
<sequence length="355" mass="40431">MRVVNALVFVFLWFVIFVTVPSSWFADVFPNFVYLYKEAAMAKYMSHEVAVYLPSPEVAEAPGNDWPVVRSVVDPSLAPESEALAVMQAARQFVEMGKYDKASKLFEHAFLMHPRHPDILTEYGLFTEKIRGDVVKANLMYCRALIYNPEHSRAILHKGRTQPLVQEVDAEMLRILDNDRIRFLGIPRGSSGLSRAMREAYFSHIYHTVAMEGNTMSLMQTRSLLETRLAIGGKSLLEHNEILGMDAALKYLNMSLVNRIGLITVDDILEIHRRVYGFVDPVEAGHFRRHQVYVGGFEPTPPGDIEKEMTALIDWLNLETTMNIHPVELAALLHYKFVIVHPFVDGWLSACCYSR</sequence>
<evidence type="ECO:0000256" key="18">
    <source>
        <dbReference type="PIRSR" id="PIRSR640198-4"/>
    </source>
</evidence>
<evidence type="ECO:0000256" key="11">
    <source>
        <dbReference type="ARBA" id="ARBA00023136"/>
    </source>
</evidence>
<evidence type="ECO:0000256" key="10">
    <source>
        <dbReference type="ARBA" id="ARBA00022989"/>
    </source>
</evidence>
<comment type="subcellular location">
    <subcellularLocation>
        <location evidence="1">Membrane</location>
        <topology evidence="1">Single-pass membrane protein</topology>
    </subcellularLocation>
</comment>
<reference evidence="22" key="1">
    <citation type="submission" date="2019-12" db="UniProtKB">
        <authorList>
            <consortium name="WormBaseParasite"/>
        </authorList>
    </citation>
    <scope>IDENTIFICATION</scope>
</reference>
<feature type="domain" description="Fido" evidence="20">
    <location>
        <begin position="263"/>
        <end position="355"/>
    </location>
</feature>
<evidence type="ECO:0000256" key="5">
    <source>
        <dbReference type="ARBA" id="ARBA00022695"/>
    </source>
</evidence>
<keyword evidence="5" id="KW-0548">Nucleotidyltransferase</keyword>
<evidence type="ECO:0000256" key="9">
    <source>
        <dbReference type="ARBA" id="ARBA00022840"/>
    </source>
</evidence>
<evidence type="ECO:0000256" key="14">
    <source>
        <dbReference type="ARBA" id="ARBA00048696"/>
    </source>
</evidence>
<evidence type="ECO:0000256" key="2">
    <source>
        <dbReference type="ARBA" id="ARBA00009742"/>
    </source>
</evidence>
<dbReference type="InterPro" id="IPR019734">
    <property type="entry name" value="TPR_rpt"/>
</dbReference>
<keyword evidence="6" id="KW-0677">Repeat</keyword>
<comment type="catalytic activity">
    <reaction evidence="14">
        <text>L-tyrosyl-[protein] + ATP = O-(5'-adenylyl)-L-tyrosyl-[protein] + diphosphate</text>
        <dbReference type="Rhea" id="RHEA:54288"/>
        <dbReference type="Rhea" id="RHEA-COMP:10136"/>
        <dbReference type="Rhea" id="RHEA-COMP:13846"/>
        <dbReference type="ChEBI" id="CHEBI:30616"/>
        <dbReference type="ChEBI" id="CHEBI:33019"/>
        <dbReference type="ChEBI" id="CHEBI:46858"/>
        <dbReference type="ChEBI" id="CHEBI:83624"/>
        <dbReference type="EC" id="2.7.7.108"/>
    </reaction>
</comment>
<evidence type="ECO:0000256" key="12">
    <source>
        <dbReference type="ARBA" id="ARBA00034531"/>
    </source>
</evidence>
<comment type="similarity">
    <text evidence="2">Belongs to the fic family.</text>
</comment>
<evidence type="ECO:0000256" key="17">
    <source>
        <dbReference type="PIRSR" id="PIRSR640198-3"/>
    </source>
</evidence>
<keyword evidence="9" id="KW-0067">ATP-binding</keyword>
<dbReference type="InterPro" id="IPR036597">
    <property type="entry name" value="Fido-like_dom_sf"/>
</dbReference>
<feature type="active site" evidence="16">
    <location>
        <position position="341"/>
    </location>
</feature>
<keyword evidence="7" id="KW-0547">Nucleotide-binding</keyword>
<evidence type="ECO:0000256" key="4">
    <source>
        <dbReference type="ARBA" id="ARBA00022692"/>
    </source>
</evidence>
<comment type="catalytic activity">
    <reaction evidence="15">
        <text>3-O-(5'-adenylyl)-L-threonyl-[protein] + H2O = L-threonyl-[protein] + AMP + H(+)</text>
        <dbReference type="Rhea" id="RHEA:55932"/>
        <dbReference type="Rhea" id="RHEA-COMP:11060"/>
        <dbReference type="Rhea" id="RHEA-COMP:13847"/>
        <dbReference type="ChEBI" id="CHEBI:15377"/>
        <dbReference type="ChEBI" id="CHEBI:15378"/>
        <dbReference type="ChEBI" id="CHEBI:30013"/>
        <dbReference type="ChEBI" id="CHEBI:138113"/>
        <dbReference type="ChEBI" id="CHEBI:456215"/>
    </reaction>
</comment>
<keyword evidence="3" id="KW-0808">Transferase</keyword>
<keyword evidence="21" id="KW-1185">Reference proteome</keyword>
<evidence type="ECO:0000256" key="19">
    <source>
        <dbReference type="PROSITE-ProRule" id="PRU00339"/>
    </source>
</evidence>
<dbReference type="InterPro" id="IPR040198">
    <property type="entry name" value="Fido_containing"/>
</dbReference>
<evidence type="ECO:0000313" key="21">
    <source>
        <dbReference type="Proteomes" id="UP000046395"/>
    </source>
</evidence>
<evidence type="ECO:0000256" key="1">
    <source>
        <dbReference type="ARBA" id="ARBA00004167"/>
    </source>
</evidence>
<dbReference type="Proteomes" id="UP000046395">
    <property type="component" value="Unassembled WGS sequence"/>
</dbReference>
<dbReference type="PROSITE" id="PS50005">
    <property type="entry name" value="TPR"/>
    <property type="match status" value="1"/>
</dbReference>